<sequence>EDSIPVKVKPVEQQQQQQQQQQNDEEKKKTTNSPVKSKPLSQEAAGDSAVLKEIISKVDDPEDEAAKKEPFYLKDPKKALQAFFDREGCDLVYDVEDRQFGSYYCTIKLPIIDEYGHTVVAECEDKHCKKREIINRCILEACQILDEYGVLREGTAVLTQKHQQLKRQLLEENDFYEDEEDSFFDRTGELEKKRIKRMQRLGNVPEQVETFDSLREKLRNLYREQRKIQQQLDKGKQKSDNRAAASTDKETDELDQYIKQLKQGETINMRLKWQLRKRLLELEQDEKKFERLLKICKPADFNFQIWKQDILDATKHEDSIPVKVKPVEQQQQMQHIPNAPTIQVSADKTEAVETIPTKQKRPQQNLIGISDSKKSLPSENSSLSSKSNKKRKEFDSKDQIDDSEHYTDSNYAEWMPPSSQSGDGTTILNEKYGY</sequence>
<dbReference type="EMBL" id="CAJNOK010032906">
    <property type="protein sequence ID" value="CAF1488936.1"/>
    <property type="molecule type" value="Genomic_DNA"/>
</dbReference>
<dbReference type="CDD" id="cd19856">
    <property type="entry name" value="DSRM_Kanadaptin"/>
    <property type="match status" value="1"/>
</dbReference>
<evidence type="ECO:0000313" key="3">
    <source>
        <dbReference type="EMBL" id="CAF4278410.1"/>
    </source>
</evidence>
<organism evidence="2 4">
    <name type="scientific">Didymodactylos carnosus</name>
    <dbReference type="NCBI Taxonomy" id="1234261"/>
    <lineage>
        <taxon>Eukaryota</taxon>
        <taxon>Metazoa</taxon>
        <taxon>Spiralia</taxon>
        <taxon>Gnathifera</taxon>
        <taxon>Rotifera</taxon>
        <taxon>Eurotatoria</taxon>
        <taxon>Bdelloidea</taxon>
        <taxon>Philodinida</taxon>
        <taxon>Philodinidae</taxon>
        <taxon>Didymodactylos</taxon>
    </lineage>
</organism>
<feature type="region of interest" description="Disordered" evidence="1">
    <location>
        <begin position="1"/>
        <end position="48"/>
    </location>
</feature>
<accession>A0A8S2FLA4</accession>
<dbReference type="Proteomes" id="UP000677228">
    <property type="component" value="Unassembled WGS sequence"/>
</dbReference>
<evidence type="ECO:0000313" key="2">
    <source>
        <dbReference type="EMBL" id="CAF1488936.1"/>
    </source>
</evidence>
<evidence type="ECO:0000313" key="4">
    <source>
        <dbReference type="Proteomes" id="UP000677228"/>
    </source>
</evidence>
<feature type="compositionally biased region" description="Low complexity" evidence="1">
    <location>
        <begin position="13"/>
        <end position="22"/>
    </location>
</feature>
<gene>
    <name evidence="2" type="ORF">OVA965_LOCUS36403</name>
    <name evidence="3" type="ORF">TMI583_LOCUS37415</name>
</gene>
<name>A0A8S2FLA4_9BILA</name>
<dbReference type="AlphaFoldDB" id="A0A8S2FLA4"/>
<proteinExistence type="predicted"/>
<feature type="compositionally biased region" description="Basic and acidic residues" evidence="1">
    <location>
        <begin position="392"/>
        <end position="407"/>
    </location>
</feature>
<comment type="caution">
    <text evidence="2">The sequence shown here is derived from an EMBL/GenBank/DDBJ whole genome shotgun (WGS) entry which is preliminary data.</text>
</comment>
<feature type="region of interest" description="Disordered" evidence="1">
    <location>
        <begin position="229"/>
        <end position="253"/>
    </location>
</feature>
<evidence type="ECO:0000256" key="1">
    <source>
        <dbReference type="SAM" id="MobiDB-lite"/>
    </source>
</evidence>
<dbReference type="EMBL" id="CAJOBA010054864">
    <property type="protein sequence ID" value="CAF4278410.1"/>
    <property type="molecule type" value="Genomic_DNA"/>
</dbReference>
<reference evidence="2" key="1">
    <citation type="submission" date="2021-02" db="EMBL/GenBank/DDBJ databases">
        <authorList>
            <person name="Nowell W R."/>
        </authorList>
    </citation>
    <scope>NUCLEOTIDE SEQUENCE</scope>
</reference>
<feature type="compositionally biased region" description="Low complexity" evidence="1">
    <location>
        <begin position="377"/>
        <end position="386"/>
    </location>
</feature>
<dbReference type="Proteomes" id="UP000682733">
    <property type="component" value="Unassembled WGS sequence"/>
</dbReference>
<feature type="region of interest" description="Disordered" evidence="1">
    <location>
        <begin position="332"/>
        <end position="434"/>
    </location>
</feature>
<protein>
    <submittedName>
        <fullName evidence="2">Uncharacterized protein</fullName>
    </submittedName>
</protein>
<feature type="compositionally biased region" description="Basic and acidic residues" evidence="1">
    <location>
        <begin position="229"/>
        <end position="241"/>
    </location>
</feature>
<feature type="compositionally biased region" description="Polar residues" evidence="1">
    <location>
        <begin position="417"/>
        <end position="428"/>
    </location>
</feature>
<feature type="non-terminal residue" evidence="2">
    <location>
        <position position="1"/>
    </location>
</feature>